<evidence type="ECO:0000259" key="6">
    <source>
        <dbReference type="PROSITE" id="PS50249"/>
    </source>
</evidence>
<dbReference type="AlphaFoldDB" id="A0A2K9PML7"/>
<dbReference type="OrthoDB" id="9804482at2"/>
<dbReference type="GO" id="GO:0006508">
    <property type="term" value="P:proteolysis"/>
    <property type="evidence" value="ECO:0007669"/>
    <property type="project" value="UniProtKB-KW"/>
</dbReference>
<feature type="domain" description="MPN" evidence="6">
    <location>
        <begin position="24"/>
        <end position="148"/>
    </location>
</feature>
<evidence type="ECO:0000256" key="4">
    <source>
        <dbReference type="ARBA" id="ARBA00022833"/>
    </source>
</evidence>
<keyword evidence="2" id="KW-0479">Metal-binding</keyword>
<dbReference type="PANTHER" id="PTHR30471">
    <property type="entry name" value="DNA REPAIR PROTEIN RADC"/>
    <property type="match status" value="1"/>
</dbReference>
<keyword evidence="8" id="KW-1185">Reference proteome</keyword>
<name>A0A2K9PML7_9FLAO</name>
<keyword evidence="4" id="KW-0862">Zinc</keyword>
<organism evidence="7 8">
    <name type="scientific">Flavivirga eckloniae</name>
    <dbReference type="NCBI Taxonomy" id="1803846"/>
    <lineage>
        <taxon>Bacteria</taxon>
        <taxon>Pseudomonadati</taxon>
        <taxon>Bacteroidota</taxon>
        <taxon>Flavobacteriia</taxon>
        <taxon>Flavobacteriales</taxon>
        <taxon>Flavobacteriaceae</taxon>
        <taxon>Flavivirga</taxon>
    </lineage>
</organism>
<keyword evidence="3" id="KW-0378">Hydrolase</keyword>
<evidence type="ECO:0000256" key="1">
    <source>
        <dbReference type="ARBA" id="ARBA00022670"/>
    </source>
</evidence>
<dbReference type="InterPro" id="IPR037518">
    <property type="entry name" value="MPN"/>
</dbReference>
<dbReference type="KEGG" id="fek:C1H87_06140"/>
<dbReference type="CDD" id="cd08071">
    <property type="entry name" value="MPN_DUF2466"/>
    <property type="match status" value="1"/>
</dbReference>
<dbReference type="PROSITE" id="PS50249">
    <property type="entry name" value="MPN"/>
    <property type="match status" value="1"/>
</dbReference>
<dbReference type="InterPro" id="IPR020891">
    <property type="entry name" value="UPF0758_CS"/>
</dbReference>
<dbReference type="InterPro" id="IPR025657">
    <property type="entry name" value="RadC_JAB"/>
</dbReference>
<protein>
    <submittedName>
        <fullName evidence="7">DNA repair protein RadC</fullName>
    </submittedName>
</protein>
<dbReference type="GO" id="GO:0046872">
    <property type="term" value="F:metal ion binding"/>
    <property type="evidence" value="ECO:0007669"/>
    <property type="project" value="UniProtKB-KW"/>
</dbReference>
<dbReference type="PANTHER" id="PTHR30471:SF3">
    <property type="entry name" value="UPF0758 PROTEIN YEES-RELATED"/>
    <property type="match status" value="1"/>
</dbReference>
<dbReference type="RefSeq" id="WP_102754970.1">
    <property type="nucleotide sequence ID" value="NZ_CP025791.1"/>
</dbReference>
<keyword evidence="1" id="KW-0645">Protease</keyword>
<dbReference type="Proteomes" id="UP000235826">
    <property type="component" value="Chromosome"/>
</dbReference>
<evidence type="ECO:0000256" key="2">
    <source>
        <dbReference type="ARBA" id="ARBA00022723"/>
    </source>
</evidence>
<dbReference type="Pfam" id="PF04002">
    <property type="entry name" value="RadC"/>
    <property type="match status" value="1"/>
</dbReference>
<dbReference type="Gene3D" id="3.40.140.10">
    <property type="entry name" value="Cytidine Deaminase, domain 2"/>
    <property type="match status" value="1"/>
</dbReference>
<sequence length="148" mass="16634">MKIYKTTIPEIKLKKLKTNFNKAKVSSSISASKYARQFYHDDLTIYESFFMILLNNANNTIGYVKISQGGITGTLVDTRIIAKYVIDSLATAVILVHNHPSGTLKPSRADKGITDKIKRTLNIFDCKVLDHIILTETGYYSFADNLII</sequence>
<accession>A0A2K9PML7</accession>
<keyword evidence="5" id="KW-0482">Metalloprotease</keyword>
<dbReference type="GO" id="GO:0008237">
    <property type="term" value="F:metallopeptidase activity"/>
    <property type="evidence" value="ECO:0007669"/>
    <property type="project" value="UniProtKB-KW"/>
</dbReference>
<gene>
    <name evidence="7" type="ORF">C1H87_06140</name>
</gene>
<dbReference type="PROSITE" id="PS01302">
    <property type="entry name" value="UPF0758"/>
    <property type="match status" value="1"/>
</dbReference>
<proteinExistence type="predicted"/>
<evidence type="ECO:0000256" key="3">
    <source>
        <dbReference type="ARBA" id="ARBA00022801"/>
    </source>
</evidence>
<evidence type="ECO:0000313" key="7">
    <source>
        <dbReference type="EMBL" id="AUP78314.1"/>
    </source>
</evidence>
<dbReference type="EMBL" id="CP025791">
    <property type="protein sequence ID" value="AUP78314.1"/>
    <property type="molecule type" value="Genomic_DNA"/>
</dbReference>
<reference evidence="7 8" key="1">
    <citation type="submission" date="2018-01" db="EMBL/GenBank/DDBJ databases">
        <title>Complete genome sequence of Flavivirga eckloniae ECD14 isolated from seaweed Ecklonia cava.</title>
        <authorList>
            <person name="Lee J.H."/>
            <person name="Baik K.S."/>
            <person name="Seong C.N."/>
        </authorList>
    </citation>
    <scope>NUCLEOTIDE SEQUENCE [LARGE SCALE GENOMIC DNA]</scope>
    <source>
        <strain evidence="7 8">ECD14</strain>
    </source>
</reference>
<evidence type="ECO:0000256" key="5">
    <source>
        <dbReference type="ARBA" id="ARBA00023049"/>
    </source>
</evidence>
<dbReference type="InterPro" id="IPR001405">
    <property type="entry name" value="UPF0758"/>
</dbReference>
<evidence type="ECO:0000313" key="8">
    <source>
        <dbReference type="Proteomes" id="UP000235826"/>
    </source>
</evidence>